<dbReference type="InterPro" id="IPR046433">
    <property type="entry name" value="ActCoA_hydro"/>
</dbReference>
<dbReference type="InterPro" id="IPR037171">
    <property type="entry name" value="NagB/RpiA_transferase-like"/>
</dbReference>
<evidence type="ECO:0000259" key="3">
    <source>
        <dbReference type="Pfam" id="PF02550"/>
    </source>
</evidence>
<feature type="domain" description="Acetyl-CoA hydrolase/transferase C-terminal" evidence="4">
    <location>
        <begin position="266"/>
        <end position="416"/>
    </location>
</feature>
<evidence type="ECO:0000256" key="1">
    <source>
        <dbReference type="ARBA" id="ARBA00009632"/>
    </source>
</evidence>
<evidence type="ECO:0000313" key="6">
    <source>
        <dbReference type="Proteomes" id="UP000532440"/>
    </source>
</evidence>
<reference evidence="5 6" key="1">
    <citation type="submission" date="2020-08" db="EMBL/GenBank/DDBJ databases">
        <title>Genomic Encyclopedia of Type Strains, Phase IV (KMG-IV): sequencing the most valuable type-strain genomes for metagenomic binning, comparative biology and taxonomic classification.</title>
        <authorList>
            <person name="Goeker M."/>
        </authorList>
    </citation>
    <scope>NUCLEOTIDE SEQUENCE [LARGE SCALE GENOMIC DNA]</scope>
    <source>
        <strain evidence="5 6">DSM 29781</strain>
    </source>
</reference>
<dbReference type="GO" id="GO:0003986">
    <property type="term" value="F:acetyl-CoA hydrolase activity"/>
    <property type="evidence" value="ECO:0007669"/>
    <property type="project" value="UniProtKB-EC"/>
</dbReference>
<comment type="caution">
    <text evidence="5">The sequence shown here is derived from an EMBL/GenBank/DDBJ whole genome shotgun (WGS) entry which is preliminary data.</text>
</comment>
<evidence type="ECO:0000313" key="5">
    <source>
        <dbReference type="EMBL" id="MBB5273579.1"/>
    </source>
</evidence>
<gene>
    <name evidence="5" type="ORF">HNQ70_003609</name>
</gene>
<keyword evidence="2" id="KW-0808">Transferase</keyword>
<keyword evidence="6" id="KW-1185">Reference proteome</keyword>
<dbReference type="AlphaFoldDB" id="A0A7W8HK68"/>
<dbReference type="EMBL" id="JACHGB010000007">
    <property type="protein sequence ID" value="MBB5273579.1"/>
    <property type="molecule type" value="Genomic_DNA"/>
</dbReference>
<dbReference type="Gene3D" id="3.30.750.70">
    <property type="entry name" value="4-hydroxybutyrate coenzyme like domains"/>
    <property type="match status" value="1"/>
</dbReference>
<dbReference type="Gene3D" id="3.40.1080.10">
    <property type="entry name" value="Glutaconate Coenzyme A-transferase"/>
    <property type="match status" value="1"/>
</dbReference>
<accession>A0A7W8HK68</accession>
<organism evidence="5 6">
    <name type="scientific">Quisquiliibacterium transsilvanicum</name>
    <dbReference type="NCBI Taxonomy" id="1549638"/>
    <lineage>
        <taxon>Bacteria</taxon>
        <taxon>Pseudomonadati</taxon>
        <taxon>Pseudomonadota</taxon>
        <taxon>Betaproteobacteria</taxon>
        <taxon>Burkholderiales</taxon>
        <taxon>Burkholderiaceae</taxon>
        <taxon>Quisquiliibacterium</taxon>
    </lineage>
</organism>
<dbReference type="Proteomes" id="UP000532440">
    <property type="component" value="Unassembled WGS sequence"/>
</dbReference>
<comment type="similarity">
    <text evidence="1">Belongs to the acetyl-CoA hydrolase/transferase family.</text>
</comment>
<proteinExistence type="inferred from homology"/>
<keyword evidence="5" id="KW-0378">Hydrolase</keyword>
<dbReference type="Pfam" id="PF13336">
    <property type="entry name" value="AcetylCoA_hyd_C"/>
    <property type="match status" value="1"/>
</dbReference>
<dbReference type="GO" id="GO:0006083">
    <property type="term" value="P:acetate metabolic process"/>
    <property type="evidence" value="ECO:0007669"/>
    <property type="project" value="InterPro"/>
</dbReference>
<dbReference type="RefSeq" id="WP_183970336.1">
    <property type="nucleotide sequence ID" value="NZ_BAABEW010000020.1"/>
</dbReference>
<dbReference type="GO" id="GO:0008775">
    <property type="term" value="F:acetate CoA-transferase activity"/>
    <property type="evidence" value="ECO:0007669"/>
    <property type="project" value="InterPro"/>
</dbReference>
<dbReference type="PANTHER" id="PTHR21432:SF20">
    <property type="entry name" value="ACETYL-COA HYDROLASE"/>
    <property type="match status" value="1"/>
</dbReference>
<dbReference type="PANTHER" id="PTHR21432">
    <property type="entry name" value="ACETYL-COA HYDROLASE-RELATED"/>
    <property type="match status" value="1"/>
</dbReference>
<name>A0A7W8HK68_9BURK</name>
<evidence type="ECO:0000256" key="2">
    <source>
        <dbReference type="ARBA" id="ARBA00022679"/>
    </source>
</evidence>
<dbReference type="Gene3D" id="3.40.1080.20">
    <property type="entry name" value="Acetyl-CoA hydrolase/transferase C-terminal domain"/>
    <property type="match status" value="1"/>
</dbReference>
<sequence>MTRQLNPDAPDLSGLIRPGDTVLWSQADAEPVVLTRALAAQRAAVGGRFTVFPGIALSDALAPEQADCIDFVSYCGTGRNRALAKAGVLDILPCHYSEFPPMIRSGALKVDVLMLQLAPPDEQGRYSLGLAHEYLVAAIGKARTIIAEVNDQCPWTHGERHLREEDLAAVVRTSRPPLESPKVEPGPVEDAIAAHVAGLIPDGATLQFGLGAIPEAILSRLGGHRDLGVHSGTIGDGVARLVEAGVITNARKSIDPGVIVTGMVMGSRRAHAFVHRNPLVQFRGTDYTHGADVLARVERFAALNSAVEVDLTGQVNAELVGGTYVGAVGGALDFLRAARRSPGGLPIVALPSTAGANSRIVARIGAATVSTPRSDAGIVVTEHGAADLRGLTLRQRVARMIAIAAPAHREQLEREAHAGLGI</sequence>
<dbReference type="InterPro" id="IPR038460">
    <property type="entry name" value="AcetylCoA_hyd_C_sf"/>
</dbReference>
<dbReference type="SUPFAM" id="SSF100950">
    <property type="entry name" value="NagB/RpiA/CoA transferase-like"/>
    <property type="match status" value="2"/>
</dbReference>
<protein>
    <submittedName>
        <fullName evidence="5">Acetyl-CoA hydrolase</fullName>
        <ecNumber evidence="5">3.1.2.1</ecNumber>
    </submittedName>
</protein>
<dbReference type="InterPro" id="IPR003702">
    <property type="entry name" value="ActCoA_hydro_N"/>
</dbReference>
<dbReference type="EC" id="3.1.2.1" evidence="5"/>
<feature type="domain" description="Acetyl-CoA hydrolase/transferase N-terminal" evidence="3">
    <location>
        <begin position="19"/>
        <end position="159"/>
    </location>
</feature>
<dbReference type="Pfam" id="PF02550">
    <property type="entry name" value="AcetylCoA_hydro"/>
    <property type="match status" value="1"/>
</dbReference>
<dbReference type="InterPro" id="IPR026888">
    <property type="entry name" value="AcetylCoA_hyd_C"/>
</dbReference>
<evidence type="ECO:0000259" key="4">
    <source>
        <dbReference type="Pfam" id="PF13336"/>
    </source>
</evidence>